<dbReference type="EMBL" id="WNKT01000001">
    <property type="protein sequence ID" value="MTW19707.1"/>
    <property type="molecule type" value="Genomic_DNA"/>
</dbReference>
<dbReference type="SMART" id="SM00966">
    <property type="entry name" value="SpoVT_AbrB"/>
    <property type="match status" value="1"/>
</dbReference>
<evidence type="ECO:0000313" key="3">
    <source>
        <dbReference type="EMBL" id="MTW19707.1"/>
    </source>
</evidence>
<evidence type="ECO:0000256" key="1">
    <source>
        <dbReference type="PROSITE-ProRule" id="PRU01076"/>
    </source>
</evidence>
<dbReference type="Pfam" id="PF04014">
    <property type="entry name" value="MazE_antitoxin"/>
    <property type="match status" value="1"/>
</dbReference>
<dbReference type="NCBIfam" id="TIGR01439">
    <property type="entry name" value="lp_hng_hel_AbrB"/>
    <property type="match status" value="1"/>
</dbReference>
<dbReference type="GO" id="GO:0003677">
    <property type="term" value="F:DNA binding"/>
    <property type="evidence" value="ECO:0007669"/>
    <property type="project" value="UniProtKB-UniRule"/>
</dbReference>
<dbReference type="InterPro" id="IPR037914">
    <property type="entry name" value="SpoVT-AbrB_sf"/>
</dbReference>
<keyword evidence="4" id="KW-1185">Reference proteome</keyword>
<feature type="domain" description="SpoVT-AbrB" evidence="2">
    <location>
        <begin position="1"/>
        <end position="46"/>
    </location>
</feature>
<reference evidence="3 4" key="1">
    <citation type="submission" date="2019-11" db="EMBL/GenBank/DDBJ databases">
        <title>Whole-genome sequence of the anaerobic purple sulfur bacterium Allochromatium palmeri DSM 15591.</title>
        <authorList>
            <person name="Kyndt J.A."/>
            <person name="Meyer T.E."/>
        </authorList>
    </citation>
    <scope>NUCLEOTIDE SEQUENCE [LARGE SCALE GENOMIC DNA]</scope>
    <source>
        <strain evidence="3 4">DSM 15591</strain>
    </source>
</reference>
<dbReference type="Gene3D" id="2.10.260.10">
    <property type="match status" value="1"/>
</dbReference>
<proteinExistence type="predicted"/>
<dbReference type="PROSITE" id="PS51740">
    <property type="entry name" value="SPOVT_ABRB"/>
    <property type="match status" value="1"/>
</dbReference>
<dbReference type="Proteomes" id="UP000434044">
    <property type="component" value="Unassembled WGS sequence"/>
</dbReference>
<evidence type="ECO:0000259" key="2">
    <source>
        <dbReference type="PROSITE" id="PS51740"/>
    </source>
</evidence>
<accession>A0A6N8EAY9</accession>
<protein>
    <submittedName>
        <fullName evidence="3">AbrB/MazE/SpoVT family DNA-binding domain-containing protein</fullName>
    </submittedName>
</protein>
<evidence type="ECO:0000313" key="4">
    <source>
        <dbReference type="Proteomes" id="UP000434044"/>
    </source>
</evidence>
<gene>
    <name evidence="3" type="ORF">GJ668_01200</name>
</gene>
<organism evidence="3 4">
    <name type="scientific">Allochromatium palmeri</name>
    <dbReference type="NCBI Taxonomy" id="231048"/>
    <lineage>
        <taxon>Bacteria</taxon>
        <taxon>Pseudomonadati</taxon>
        <taxon>Pseudomonadota</taxon>
        <taxon>Gammaproteobacteria</taxon>
        <taxon>Chromatiales</taxon>
        <taxon>Chromatiaceae</taxon>
        <taxon>Allochromatium</taxon>
    </lineage>
</organism>
<name>A0A6N8EAY9_9GAMM</name>
<dbReference type="RefSeq" id="WP_155448275.1">
    <property type="nucleotide sequence ID" value="NZ_WNKT01000001.1"/>
</dbReference>
<dbReference type="SUPFAM" id="SSF89447">
    <property type="entry name" value="AbrB/MazE/MraZ-like"/>
    <property type="match status" value="1"/>
</dbReference>
<keyword evidence="1 3" id="KW-0238">DNA-binding</keyword>
<sequence length="77" mass="8228">MSTSTVTSKGQVTIPQALRQRLGIRQGSTVKFSLVDDHVEMQVVQSPVSVPTSGFGLLKSKRTAVPADFDPATLMTP</sequence>
<dbReference type="OrthoDB" id="9809003at2"/>
<dbReference type="InterPro" id="IPR007159">
    <property type="entry name" value="SpoVT-AbrB_dom"/>
</dbReference>
<comment type="caution">
    <text evidence="3">The sequence shown here is derived from an EMBL/GenBank/DDBJ whole genome shotgun (WGS) entry which is preliminary data.</text>
</comment>
<dbReference type="AlphaFoldDB" id="A0A6N8EAY9"/>